<dbReference type="Proteomes" id="UP001165960">
    <property type="component" value="Unassembled WGS sequence"/>
</dbReference>
<accession>A0ACC2TWN2</accession>
<protein>
    <submittedName>
        <fullName evidence="1">Uncharacterized protein</fullName>
    </submittedName>
</protein>
<sequence>MKMNNLIFTAVLTACLEIRGHQPGPGTIGPFPEGLGQSYFEEPAQLNSSYGGSWPPLVSPHSTLHIAMYTSTYYILTYFAGSFCQYNTPAKVFCWSMTIHPSITALAGLKFANLLPQMLQETPEDLGCYMWRCWCDGNH</sequence>
<organism evidence="1 2">
    <name type="scientific">Entomophthora muscae</name>
    <dbReference type="NCBI Taxonomy" id="34485"/>
    <lineage>
        <taxon>Eukaryota</taxon>
        <taxon>Fungi</taxon>
        <taxon>Fungi incertae sedis</taxon>
        <taxon>Zoopagomycota</taxon>
        <taxon>Entomophthoromycotina</taxon>
        <taxon>Entomophthoromycetes</taxon>
        <taxon>Entomophthorales</taxon>
        <taxon>Entomophthoraceae</taxon>
        <taxon>Entomophthora</taxon>
    </lineage>
</organism>
<evidence type="ECO:0000313" key="1">
    <source>
        <dbReference type="EMBL" id="KAJ9078617.1"/>
    </source>
</evidence>
<proteinExistence type="predicted"/>
<comment type="caution">
    <text evidence="1">The sequence shown here is derived from an EMBL/GenBank/DDBJ whole genome shotgun (WGS) entry which is preliminary data.</text>
</comment>
<dbReference type="EMBL" id="QTSX02002142">
    <property type="protein sequence ID" value="KAJ9078617.1"/>
    <property type="molecule type" value="Genomic_DNA"/>
</dbReference>
<reference evidence="1" key="1">
    <citation type="submission" date="2022-04" db="EMBL/GenBank/DDBJ databases">
        <title>Genome of the entomopathogenic fungus Entomophthora muscae.</title>
        <authorList>
            <person name="Elya C."/>
            <person name="Lovett B.R."/>
            <person name="Lee E."/>
            <person name="Macias A.M."/>
            <person name="Hajek A.E."/>
            <person name="De Bivort B.L."/>
            <person name="Kasson M.T."/>
            <person name="De Fine Licht H.H."/>
            <person name="Stajich J.E."/>
        </authorList>
    </citation>
    <scope>NUCLEOTIDE SEQUENCE</scope>
    <source>
        <strain evidence="1">Berkeley</strain>
    </source>
</reference>
<name>A0ACC2TWN2_9FUNG</name>
<evidence type="ECO:0000313" key="2">
    <source>
        <dbReference type="Proteomes" id="UP001165960"/>
    </source>
</evidence>
<keyword evidence="2" id="KW-1185">Reference proteome</keyword>
<gene>
    <name evidence="1" type="ORF">DSO57_1004881</name>
</gene>